<keyword evidence="1" id="KW-0732">Signal</keyword>
<dbReference type="InterPro" id="IPR036709">
    <property type="entry name" value="Autotransporte_beta_dom_sf"/>
</dbReference>
<name>A0A4R1NBU1_9GAMM</name>
<protein>
    <submittedName>
        <fullName evidence="3">Autotransporter family porin</fullName>
    </submittedName>
</protein>
<dbReference type="InterPro" id="IPR006315">
    <property type="entry name" value="OM_autotransptr_brl_dom"/>
</dbReference>
<dbReference type="InterPro" id="IPR013425">
    <property type="entry name" value="Autotrns_rpt"/>
</dbReference>
<proteinExistence type="predicted"/>
<dbReference type="InterPro" id="IPR043990">
    <property type="entry name" value="AC_1"/>
</dbReference>
<dbReference type="Pfam" id="PF12951">
    <property type="entry name" value="PATR"/>
    <property type="match status" value="1"/>
</dbReference>
<accession>A0A4R1NBU1</accession>
<dbReference type="InterPro" id="IPR011050">
    <property type="entry name" value="Pectin_lyase_fold/virulence"/>
</dbReference>
<dbReference type="NCBIfam" id="TIGR01414">
    <property type="entry name" value="autotrans_barl"/>
    <property type="match status" value="1"/>
</dbReference>
<organism evidence="3 4">
    <name type="scientific">Sodalis ligni</name>
    <dbReference type="NCBI Taxonomy" id="2697027"/>
    <lineage>
        <taxon>Bacteria</taxon>
        <taxon>Pseudomonadati</taxon>
        <taxon>Pseudomonadota</taxon>
        <taxon>Gammaproteobacteria</taxon>
        <taxon>Enterobacterales</taxon>
        <taxon>Bruguierivoracaceae</taxon>
        <taxon>Sodalis</taxon>
    </lineage>
</organism>
<dbReference type="SMART" id="SM00869">
    <property type="entry name" value="Autotransporter"/>
    <property type="match status" value="1"/>
</dbReference>
<dbReference type="Gene3D" id="2.160.20.20">
    <property type="match status" value="1"/>
</dbReference>
<evidence type="ECO:0000313" key="4">
    <source>
        <dbReference type="Proteomes" id="UP000294555"/>
    </source>
</evidence>
<dbReference type="Proteomes" id="UP000294555">
    <property type="component" value="Unassembled WGS sequence"/>
</dbReference>
<sequence>MRKITSLSPPPIGSNYSCIDRKTAFNIKAINKFKRIAAAIALSLCAAPEKASAACAPTPADDVTTICDASSVQTTTLGNGPGLNNVIIDVLPSARIDTGELSAISLDSGSVITLQENAEVKNNANGTAGTGNWGAGQNTIEFNSNTVLTINQGAQVLAQGTAGSGSAIFIRTFGNTIFNHGTIQSVNSPTILLGGNTTSLVSTIDNYGIISATSPENIVIESEGNNIELINRPGGVIIGSIKLGVLGPNNIVIEAGSTLDSEYIDASLVEKGSSFVLRDGDAGTPPVVNTITTNILNFTRIFKSGYSTWLITSPIVVGTSLYVTNGTLALSGDNTYTGGTFINGGTLAALAAGAFSPNSAYIIAAPGAMDLNGFSQTIASVDNAGGINLNGANAGTVLTVTGDYTGNNGRLNFNAKLSDDASQSERLIVEGNTSGDTQVTVNNVGGSGAQTLDGIELIRVEGASNGEFTQSGRIVAGAYDYTLARGTDANAANWYLNSSLTPSEPIPDPHPDPGDMVERPEDSSYGVNLAAANTLFAAGRDTRSVLTTYIDPITGQQQTTSLWMANIGGHNRSRDDSGQLRTQSNRYVLQLGGDVGQWSSNDIDSFRLGVMAGYGNAKSTTVSQVSGYRAKGSVNGYSVGLYGTWYADAAGHDGLYVDGWTQYGWFDNEVNGQDLGEQDYKSKGFTASLETGYAFTIGANPAKNAIYYIEPQAQAIWMDVKADDLTEANGTRVTGEGDGNIQTRLGVKAFMNAYSERDKNRDRLFQPFVEANWIHNSKDFGATLNGVTISQDGAANIGELKIGVNGQLNKNFNLWGSVGQQVGNKGYSDTAGMLGLKYLF</sequence>
<evidence type="ECO:0000259" key="2">
    <source>
        <dbReference type="PROSITE" id="PS51208"/>
    </source>
</evidence>
<comment type="caution">
    <text evidence="3">The sequence shown here is derived from an EMBL/GenBank/DDBJ whole genome shotgun (WGS) entry which is preliminary data.</text>
</comment>
<dbReference type="GO" id="GO:0019867">
    <property type="term" value="C:outer membrane"/>
    <property type="evidence" value="ECO:0007669"/>
    <property type="project" value="InterPro"/>
</dbReference>
<dbReference type="SUPFAM" id="SSF51126">
    <property type="entry name" value="Pectin lyase-like"/>
    <property type="match status" value="1"/>
</dbReference>
<dbReference type="InterPro" id="IPR012332">
    <property type="entry name" value="Autotransporter_pectin_lyase_C"/>
</dbReference>
<dbReference type="InterPro" id="IPR050909">
    <property type="entry name" value="Bact_Autotransporter_VF"/>
</dbReference>
<dbReference type="PANTHER" id="PTHR12338">
    <property type="entry name" value="AUTOTRANSPORTER"/>
    <property type="match status" value="1"/>
</dbReference>
<dbReference type="EMBL" id="SJOI01000001">
    <property type="protein sequence ID" value="TCL04189.1"/>
    <property type="molecule type" value="Genomic_DNA"/>
</dbReference>
<dbReference type="InterPro" id="IPR005546">
    <property type="entry name" value="Autotransporte_beta"/>
</dbReference>
<dbReference type="Pfam" id="PF03797">
    <property type="entry name" value="Autotransporter"/>
    <property type="match status" value="1"/>
</dbReference>
<evidence type="ECO:0000313" key="3">
    <source>
        <dbReference type="EMBL" id="TCL04189.1"/>
    </source>
</evidence>
<evidence type="ECO:0000256" key="1">
    <source>
        <dbReference type="ARBA" id="ARBA00022729"/>
    </source>
</evidence>
<dbReference type="NCBIfam" id="TIGR02601">
    <property type="entry name" value="autotrns_rpt"/>
    <property type="match status" value="1"/>
</dbReference>
<dbReference type="PANTHER" id="PTHR12338:SF5">
    <property type="entry name" value="ANTIGEN 43-RELATED"/>
    <property type="match status" value="1"/>
</dbReference>
<dbReference type="PROSITE" id="PS51208">
    <property type="entry name" value="AUTOTRANSPORTER"/>
    <property type="match status" value="1"/>
</dbReference>
<dbReference type="SUPFAM" id="SSF103515">
    <property type="entry name" value="Autotransporter"/>
    <property type="match status" value="1"/>
</dbReference>
<dbReference type="Pfam" id="PF18883">
    <property type="entry name" value="AC_1"/>
    <property type="match status" value="1"/>
</dbReference>
<reference evidence="3 4" key="1">
    <citation type="submission" date="2019-02" db="EMBL/GenBank/DDBJ databases">
        <title>Investigation of anaerobic lignin degradation for improved lignocellulosic biofuels.</title>
        <authorList>
            <person name="Deangelis K."/>
        </authorList>
    </citation>
    <scope>NUCLEOTIDE SEQUENCE [LARGE SCALE GENOMIC DNA]</scope>
    <source>
        <strain evidence="3 4">159R</strain>
    </source>
</reference>
<dbReference type="AlphaFoldDB" id="A0A4R1NBU1"/>
<keyword evidence="4" id="KW-1185">Reference proteome</keyword>
<gene>
    <name evidence="3" type="ORF">EZJ58_2299</name>
</gene>
<dbReference type="CDD" id="cd01344">
    <property type="entry name" value="PL2_Passenger_AT"/>
    <property type="match status" value="1"/>
</dbReference>
<feature type="domain" description="Autotransporter" evidence="2">
    <location>
        <begin position="555"/>
        <end position="840"/>
    </location>
</feature>
<dbReference type="Gene3D" id="2.40.128.130">
    <property type="entry name" value="Autotransporter beta-domain"/>
    <property type="match status" value="1"/>
</dbReference>